<evidence type="ECO:0000313" key="3">
    <source>
        <dbReference type="Proteomes" id="UP001275084"/>
    </source>
</evidence>
<gene>
    <name evidence="2" type="ORF">B0T25DRAFT_517383</name>
</gene>
<accession>A0AAJ0MGR3</accession>
<sequence length="109" mass="12735">MVNQLCLGKLTRRSRRGGMAGLAKIRYFTRYSWQAGDEVLLFEQLLQLIEDIEKAKAEQDLVQVKQTQNSLIEADRSILEAKKWRELSNYVMLFIIVTVFFVVDHRPSM</sequence>
<keyword evidence="1" id="KW-0472">Membrane</keyword>
<organism evidence="2 3">
    <name type="scientific">Lasiosphaeria hispida</name>
    <dbReference type="NCBI Taxonomy" id="260671"/>
    <lineage>
        <taxon>Eukaryota</taxon>
        <taxon>Fungi</taxon>
        <taxon>Dikarya</taxon>
        <taxon>Ascomycota</taxon>
        <taxon>Pezizomycotina</taxon>
        <taxon>Sordariomycetes</taxon>
        <taxon>Sordariomycetidae</taxon>
        <taxon>Sordariales</taxon>
        <taxon>Lasiosphaeriaceae</taxon>
        <taxon>Lasiosphaeria</taxon>
    </lineage>
</organism>
<dbReference type="AlphaFoldDB" id="A0AAJ0MGR3"/>
<proteinExistence type="predicted"/>
<reference evidence="2" key="2">
    <citation type="submission" date="2023-06" db="EMBL/GenBank/DDBJ databases">
        <authorList>
            <consortium name="Lawrence Berkeley National Laboratory"/>
            <person name="Haridas S."/>
            <person name="Hensen N."/>
            <person name="Bonometti L."/>
            <person name="Westerberg I."/>
            <person name="Brannstrom I.O."/>
            <person name="Guillou S."/>
            <person name="Cros-Aarteil S."/>
            <person name="Calhoun S."/>
            <person name="Kuo A."/>
            <person name="Mondo S."/>
            <person name="Pangilinan J."/>
            <person name="Riley R."/>
            <person name="Labutti K."/>
            <person name="Andreopoulos B."/>
            <person name="Lipzen A."/>
            <person name="Chen C."/>
            <person name="Yanf M."/>
            <person name="Daum C."/>
            <person name="Ng V."/>
            <person name="Clum A."/>
            <person name="Steindorff A."/>
            <person name="Ohm R."/>
            <person name="Martin F."/>
            <person name="Silar P."/>
            <person name="Natvig D."/>
            <person name="Lalanne C."/>
            <person name="Gautier V."/>
            <person name="Ament-Velasquez S.L."/>
            <person name="Kruys A."/>
            <person name="Hutchinson M.I."/>
            <person name="Powell A.J."/>
            <person name="Barry K."/>
            <person name="Miller A.N."/>
            <person name="Grigoriev I.V."/>
            <person name="Debuchy R."/>
            <person name="Gladieux P."/>
            <person name="Thoren M.H."/>
            <person name="Johannesson H."/>
        </authorList>
    </citation>
    <scope>NUCLEOTIDE SEQUENCE</scope>
    <source>
        <strain evidence="2">CBS 955.72</strain>
    </source>
</reference>
<name>A0AAJ0MGR3_9PEZI</name>
<keyword evidence="1" id="KW-0812">Transmembrane</keyword>
<feature type="transmembrane region" description="Helical" evidence="1">
    <location>
        <begin position="87"/>
        <end position="103"/>
    </location>
</feature>
<dbReference type="EMBL" id="JAUIQD010000003">
    <property type="protein sequence ID" value="KAK3358061.1"/>
    <property type="molecule type" value="Genomic_DNA"/>
</dbReference>
<keyword evidence="3" id="KW-1185">Reference proteome</keyword>
<evidence type="ECO:0000256" key="1">
    <source>
        <dbReference type="SAM" id="Phobius"/>
    </source>
</evidence>
<keyword evidence="1" id="KW-1133">Transmembrane helix</keyword>
<reference evidence="2" key="1">
    <citation type="journal article" date="2023" name="Mol. Phylogenet. Evol.">
        <title>Genome-scale phylogeny and comparative genomics of the fungal order Sordariales.</title>
        <authorList>
            <person name="Hensen N."/>
            <person name="Bonometti L."/>
            <person name="Westerberg I."/>
            <person name="Brannstrom I.O."/>
            <person name="Guillou S."/>
            <person name="Cros-Aarteil S."/>
            <person name="Calhoun S."/>
            <person name="Haridas S."/>
            <person name="Kuo A."/>
            <person name="Mondo S."/>
            <person name="Pangilinan J."/>
            <person name="Riley R."/>
            <person name="LaButti K."/>
            <person name="Andreopoulos B."/>
            <person name="Lipzen A."/>
            <person name="Chen C."/>
            <person name="Yan M."/>
            <person name="Daum C."/>
            <person name="Ng V."/>
            <person name="Clum A."/>
            <person name="Steindorff A."/>
            <person name="Ohm R.A."/>
            <person name="Martin F."/>
            <person name="Silar P."/>
            <person name="Natvig D.O."/>
            <person name="Lalanne C."/>
            <person name="Gautier V."/>
            <person name="Ament-Velasquez S.L."/>
            <person name="Kruys A."/>
            <person name="Hutchinson M.I."/>
            <person name="Powell A.J."/>
            <person name="Barry K."/>
            <person name="Miller A.N."/>
            <person name="Grigoriev I.V."/>
            <person name="Debuchy R."/>
            <person name="Gladieux P."/>
            <person name="Hiltunen Thoren M."/>
            <person name="Johannesson H."/>
        </authorList>
    </citation>
    <scope>NUCLEOTIDE SEQUENCE</scope>
    <source>
        <strain evidence="2">CBS 955.72</strain>
    </source>
</reference>
<protein>
    <submittedName>
        <fullName evidence="2">Uncharacterized protein</fullName>
    </submittedName>
</protein>
<comment type="caution">
    <text evidence="2">The sequence shown here is derived from an EMBL/GenBank/DDBJ whole genome shotgun (WGS) entry which is preliminary data.</text>
</comment>
<evidence type="ECO:0000313" key="2">
    <source>
        <dbReference type="EMBL" id="KAK3358061.1"/>
    </source>
</evidence>
<dbReference type="Proteomes" id="UP001275084">
    <property type="component" value="Unassembled WGS sequence"/>
</dbReference>